<dbReference type="Gene3D" id="3.30.420.10">
    <property type="entry name" value="Ribonuclease H-like superfamily/Ribonuclease H"/>
    <property type="match status" value="1"/>
</dbReference>
<dbReference type="AlphaFoldDB" id="A0A4Y2HHQ0"/>
<dbReference type="InterPro" id="IPR036397">
    <property type="entry name" value="RNaseH_sf"/>
</dbReference>
<keyword evidence="2" id="KW-1185">Reference proteome</keyword>
<dbReference type="OrthoDB" id="9986793at2759"/>
<name>A0A4Y2HHQ0_ARAVE</name>
<dbReference type="GO" id="GO:0003676">
    <property type="term" value="F:nucleic acid binding"/>
    <property type="evidence" value="ECO:0007669"/>
    <property type="project" value="InterPro"/>
</dbReference>
<proteinExistence type="predicted"/>
<gene>
    <name evidence="1" type="ORF">AVEN_157115_1</name>
</gene>
<reference evidence="1 2" key="1">
    <citation type="journal article" date="2019" name="Sci. Rep.">
        <title>Orb-weaving spider Araneus ventricosus genome elucidates the spidroin gene catalogue.</title>
        <authorList>
            <person name="Kono N."/>
            <person name="Nakamura H."/>
            <person name="Ohtoshi R."/>
            <person name="Moran D.A.P."/>
            <person name="Shinohara A."/>
            <person name="Yoshida Y."/>
            <person name="Fujiwara M."/>
            <person name="Mori M."/>
            <person name="Tomita M."/>
            <person name="Arakawa K."/>
        </authorList>
    </citation>
    <scope>NUCLEOTIDE SEQUENCE [LARGE SCALE GENOMIC DNA]</scope>
</reference>
<sequence>MQSKFRTANNRSPTSRPTIYEWPERFITTGSILPKPKSGRPSRRLYDVKRIQDTFHCSPRKSIRSAAQHLQIPRSTVIDVVHKKLRLYAYKLQLLHELKLDDKPQRRTFAEEMLQKTEDDENFLQSVIFSDEATFHVSGIVNRHNTRIWGLENPHAVLEQARDSRKVSVWCGLLHDSNYRAFYLFQSNCPL</sequence>
<comment type="caution">
    <text evidence="1">The sequence shown here is derived from an EMBL/GenBank/DDBJ whole genome shotgun (WGS) entry which is preliminary data.</text>
</comment>
<dbReference type="PANTHER" id="PTHR47326:SF1">
    <property type="entry name" value="HTH PSQ-TYPE DOMAIN-CONTAINING PROTEIN"/>
    <property type="match status" value="1"/>
</dbReference>
<evidence type="ECO:0000313" key="2">
    <source>
        <dbReference type="Proteomes" id="UP000499080"/>
    </source>
</evidence>
<dbReference type="EMBL" id="BGPR01001948">
    <property type="protein sequence ID" value="GBM64865.1"/>
    <property type="molecule type" value="Genomic_DNA"/>
</dbReference>
<protein>
    <recommendedName>
        <fullName evidence="3">DUF4817 domain-containing protein</fullName>
    </recommendedName>
</protein>
<accession>A0A4Y2HHQ0</accession>
<evidence type="ECO:0000313" key="1">
    <source>
        <dbReference type="EMBL" id="GBM64865.1"/>
    </source>
</evidence>
<dbReference type="Proteomes" id="UP000499080">
    <property type="component" value="Unassembled WGS sequence"/>
</dbReference>
<dbReference type="PANTHER" id="PTHR47326">
    <property type="entry name" value="TRANSPOSABLE ELEMENT TC3 TRANSPOSASE-LIKE PROTEIN"/>
    <property type="match status" value="1"/>
</dbReference>
<organism evidence="1 2">
    <name type="scientific">Araneus ventricosus</name>
    <name type="common">Orbweaver spider</name>
    <name type="synonym">Epeira ventricosa</name>
    <dbReference type="NCBI Taxonomy" id="182803"/>
    <lineage>
        <taxon>Eukaryota</taxon>
        <taxon>Metazoa</taxon>
        <taxon>Ecdysozoa</taxon>
        <taxon>Arthropoda</taxon>
        <taxon>Chelicerata</taxon>
        <taxon>Arachnida</taxon>
        <taxon>Araneae</taxon>
        <taxon>Araneomorphae</taxon>
        <taxon>Entelegynae</taxon>
        <taxon>Araneoidea</taxon>
        <taxon>Araneidae</taxon>
        <taxon>Araneus</taxon>
    </lineage>
</organism>
<evidence type="ECO:0008006" key="3">
    <source>
        <dbReference type="Google" id="ProtNLM"/>
    </source>
</evidence>